<evidence type="ECO:0000313" key="3">
    <source>
        <dbReference type="Proteomes" id="UP000281553"/>
    </source>
</evidence>
<protein>
    <submittedName>
        <fullName evidence="2">Uncharacterized protein</fullName>
    </submittedName>
</protein>
<dbReference type="EMBL" id="UYRU01062654">
    <property type="protein sequence ID" value="VDN15478.1"/>
    <property type="molecule type" value="Genomic_DNA"/>
</dbReference>
<dbReference type="SUPFAM" id="SSF48366">
    <property type="entry name" value="Ras GEF"/>
    <property type="match status" value="1"/>
</dbReference>
<dbReference type="InterPro" id="IPR023578">
    <property type="entry name" value="Ras_GEF_dom_sf"/>
</dbReference>
<keyword evidence="3" id="KW-1185">Reference proteome</keyword>
<feature type="region of interest" description="Disordered" evidence="1">
    <location>
        <begin position="30"/>
        <end position="76"/>
    </location>
</feature>
<sequence length="190" mass="20798">MEVLDSCETLFLFELEYWREVNVVKRPAPQTLPTATTTTSGAASERVSTTVSNQASGISPGNPTSVDSGHRNTGSSTTLVSNTGCATGLDALPTADFTSSSPVKRFVFCFRTADAKADWLGTMIALQTKRFTQPDTVNTIQFERPQVDSSAEIPVIKAATITKLVERMTYHAYYDSKSIRTFLQVVFLRL</sequence>
<dbReference type="AlphaFoldDB" id="A0A3P7LZH0"/>
<dbReference type="Gene3D" id="1.20.870.10">
    <property type="entry name" value="Son of sevenless (SoS) protein Chain: S domain 1"/>
    <property type="match status" value="1"/>
</dbReference>
<accession>A0A3P7LZH0</accession>
<gene>
    <name evidence="2" type="ORF">DILT_LOCUS11309</name>
</gene>
<reference evidence="2 3" key="1">
    <citation type="submission" date="2018-11" db="EMBL/GenBank/DDBJ databases">
        <authorList>
            <consortium name="Pathogen Informatics"/>
        </authorList>
    </citation>
    <scope>NUCLEOTIDE SEQUENCE [LARGE SCALE GENOMIC DNA]</scope>
</reference>
<evidence type="ECO:0000313" key="2">
    <source>
        <dbReference type="EMBL" id="VDN15478.1"/>
    </source>
</evidence>
<name>A0A3P7LZH0_DIBLA</name>
<dbReference type="Proteomes" id="UP000281553">
    <property type="component" value="Unassembled WGS sequence"/>
</dbReference>
<evidence type="ECO:0000256" key="1">
    <source>
        <dbReference type="SAM" id="MobiDB-lite"/>
    </source>
</evidence>
<feature type="compositionally biased region" description="Polar residues" evidence="1">
    <location>
        <begin position="46"/>
        <end position="76"/>
    </location>
</feature>
<organism evidence="2 3">
    <name type="scientific">Dibothriocephalus latus</name>
    <name type="common">Fish tapeworm</name>
    <name type="synonym">Diphyllobothrium latum</name>
    <dbReference type="NCBI Taxonomy" id="60516"/>
    <lineage>
        <taxon>Eukaryota</taxon>
        <taxon>Metazoa</taxon>
        <taxon>Spiralia</taxon>
        <taxon>Lophotrochozoa</taxon>
        <taxon>Platyhelminthes</taxon>
        <taxon>Cestoda</taxon>
        <taxon>Eucestoda</taxon>
        <taxon>Diphyllobothriidea</taxon>
        <taxon>Diphyllobothriidae</taxon>
        <taxon>Dibothriocephalus</taxon>
    </lineage>
</organism>
<dbReference type="OrthoDB" id="546434at2759"/>
<feature type="compositionally biased region" description="Low complexity" evidence="1">
    <location>
        <begin position="30"/>
        <end position="43"/>
    </location>
</feature>
<proteinExistence type="predicted"/>